<dbReference type="RefSeq" id="WP_004420419.1">
    <property type="nucleotide sequence ID" value="NZ_AORH01000024.1"/>
</dbReference>
<dbReference type="AlphaFoldDB" id="N9V2J4"/>
<gene>
    <name evidence="14 17" type="primary">nadD</name>
    <name evidence="17" type="ORF">MBVG_3170</name>
</gene>
<dbReference type="Pfam" id="PF01467">
    <property type="entry name" value="CTP_transf_like"/>
    <property type="match status" value="1"/>
</dbReference>
<feature type="domain" description="HD" evidence="16">
    <location>
        <begin position="197"/>
        <end position="309"/>
    </location>
</feature>
<dbReference type="GO" id="GO:0046872">
    <property type="term" value="F:metal ion binding"/>
    <property type="evidence" value="ECO:0007669"/>
    <property type="project" value="UniProtKB-KW"/>
</dbReference>
<accession>N9V2J4</accession>
<evidence type="ECO:0000256" key="4">
    <source>
        <dbReference type="ARBA" id="ARBA00022679"/>
    </source>
</evidence>
<evidence type="ECO:0000256" key="7">
    <source>
        <dbReference type="ARBA" id="ARBA00022741"/>
    </source>
</evidence>
<dbReference type="PATRIC" id="fig|1188235.3.peg.334"/>
<protein>
    <recommendedName>
        <fullName evidence="14">Probable nicotinate-nucleotide adenylyltransferase</fullName>
        <ecNumber evidence="14">2.7.7.18</ecNumber>
    </recommendedName>
    <alternativeName>
        <fullName evidence="14">Deamido-NAD(+) diphosphorylase</fullName>
    </alternativeName>
    <alternativeName>
        <fullName evidence="14">Deamido-NAD(+) pyrophosphorylase</fullName>
    </alternativeName>
    <alternativeName>
        <fullName evidence="14">Nicotinate mononucleotide adenylyltransferase</fullName>
        <shortName evidence="14">NaMN adenylyltransferase</shortName>
    </alternativeName>
</protein>
<dbReference type="GO" id="GO:0008803">
    <property type="term" value="F:bis(5'-nucleosyl)-tetraphosphatase (symmetrical) activity"/>
    <property type="evidence" value="ECO:0007669"/>
    <property type="project" value="UniProtKB-EC"/>
</dbReference>
<feature type="domain" description="Cytidyltransferase-like" evidence="15">
    <location>
        <begin position="5"/>
        <end position="164"/>
    </location>
</feature>
<keyword evidence="6" id="KW-0479">Metal-binding</keyword>
<keyword evidence="4 14" id="KW-0808">Transferase</keyword>
<comment type="catalytic activity">
    <reaction evidence="12 14">
        <text>nicotinate beta-D-ribonucleotide + ATP + H(+) = deamido-NAD(+) + diphosphate</text>
        <dbReference type="Rhea" id="RHEA:22860"/>
        <dbReference type="ChEBI" id="CHEBI:15378"/>
        <dbReference type="ChEBI" id="CHEBI:30616"/>
        <dbReference type="ChEBI" id="CHEBI:33019"/>
        <dbReference type="ChEBI" id="CHEBI:57502"/>
        <dbReference type="ChEBI" id="CHEBI:58437"/>
        <dbReference type="EC" id="2.7.7.18"/>
    </reaction>
</comment>
<dbReference type="GO" id="GO:0004515">
    <property type="term" value="F:nicotinate-nucleotide adenylyltransferase activity"/>
    <property type="evidence" value="ECO:0007669"/>
    <property type="project" value="UniProtKB-UniRule"/>
</dbReference>
<dbReference type="EC" id="2.7.7.18" evidence="14"/>
<dbReference type="NCBIfam" id="TIGR00125">
    <property type="entry name" value="cyt_tran_rel"/>
    <property type="match status" value="1"/>
</dbReference>
<keyword evidence="5 14" id="KW-0548">Nucleotidyltransferase</keyword>
<dbReference type="GO" id="GO:0009435">
    <property type="term" value="P:NAD+ biosynthetic process"/>
    <property type="evidence" value="ECO:0007669"/>
    <property type="project" value="UniProtKB-UniRule"/>
</dbReference>
<evidence type="ECO:0000256" key="12">
    <source>
        <dbReference type="ARBA" id="ARBA00048721"/>
    </source>
</evidence>
<dbReference type="NCBIfam" id="TIGR00488">
    <property type="entry name" value="bis(5'-nucleosyl)-tetraphosphatase (symmetrical) YqeK"/>
    <property type="match status" value="1"/>
</dbReference>
<keyword evidence="11 14" id="KW-0520">NAD</keyword>
<evidence type="ECO:0000256" key="2">
    <source>
        <dbReference type="ARBA" id="ARBA00005019"/>
    </source>
</evidence>
<dbReference type="Pfam" id="PF01966">
    <property type="entry name" value="HD"/>
    <property type="match status" value="1"/>
</dbReference>
<dbReference type="InterPro" id="IPR005248">
    <property type="entry name" value="NadD/NMNAT"/>
</dbReference>
<keyword evidence="18" id="KW-1185">Reference proteome</keyword>
<comment type="function">
    <text evidence="1 14">Catalyzes the reversible adenylation of nicotinate mononucleotide (NaMN) to nicotinic acid adenine dinucleotide (NaAD).</text>
</comment>
<dbReference type="eggNOG" id="COG1713">
    <property type="taxonomic scope" value="Bacteria"/>
</dbReference>
<evidence type="ECO:0000256" key="13">
    <source>
        <dbReference type="ARBA" id="ARBA00049417"/>
    </source>
</evidence>
<keyword evidence="10" id="KW-0408">Iron</keyword>
<name>N9V2J4_9BACT</name>
<dbReference type="InterPro" id="IPR005249">
    <property type="entry name" value="YqeK"/>
</dbReference>
<dbReference type="CDD" id="cd02165">
    <property type="entry name" value="NMNAT"/>
    <property type="match status" value="1"/>
</dbReference>
<dbReference type="InterPro" id="IPR006674">
    <property type="entry name" value="HD_domain"/>
</dbReference>
<reference evidence="17 18" key="1">
    <citation type="journal article" date="2013" name="Genome Announc.">
        <title>Draft Genome Sequences of Mycoplasma alkalescens, Mycoplasma arginini, and Mycoplasma bovigenitalium, Three Species with Equivocal Pathogenic Status for Cattle.</title>
        <authorList>
            <person name="Manso-Silvan L."/>
            <person name="Tardy F."/>
            <person name="Baranowski E."/>
            <person name="Barre A."/>
            <person name="Blanchard A."/>
            <person name="Breton M."/>
            <person name="Couture C."/>
            <person name="Citti C."/>
            <person name="Dordet-Frisoni E."/>
            <person name="Dupuy V."/>
            <person name="Gaurivaud P."/>
            <person name="Jacob D."/>
            <person name="Lemaitre C."/>
            <person name="Nikolski M."/>
            <person name="Nouvel L.X."/>
            <person name="Poumarat F."/>
            <person name="Thebault P."/>
            <person name="Theil S."/>
            <person name="Thiaucourt F."/>
            <person name="Sirand-Pugnet P."/>
        </authorList>
    </citation>
    <scope>NUCLEOTIDE SEQUENCE [LARGE SCALE GENOMIC DNA]</scope>
    <source>
        <strain evidence="17 18">51080</strain>
    </source>
</reference>
<dbReference type="OrthoDB" id="5295945at2"/>
<comment type="catalytic activity">
    <reaction evidence="13">
        <text>P(1),P(4)-bis(5'-adenosyl) tetraphosphate + H2O = 2 ADP + 2 H(+)</text>
        <dbReference type="Rhea" id="RHEA:24252"/>
        <dbReference type="ChEBI" id="CHEBI:15377"/>
        <dbReference type="ChEBI" id="CHEBI:15378"/>
        <dbReference type="ChEBI" id="CHEBI:58141"/>
        <dbReference type="ChEBI" id="CHEBI:456216"/>
        <dbReference type="EC" id="3.6.1.41"/>
    </reaction>
</comment>
<comment type="caution">
    <text evidence="17">The sequence shown here is derived from an EMBL/GenBank/DDBJ whole genome shotgun (WGS) entry which is preliminary data.</text>
</comment>
<evidence type="ECO:0000313" key="17">
    <source>
        <dbReference type="EMBL" id="ENY69587.1"/>
    </source>
</evidence>
<proteinExistence type="inferred from homology"/>
<evidence type="ECO:0000256" key="5">
    <source>
        <dbReference type="ARBA" id="ARBA00022695"/>
    </source>
</evidence>
<evidence type="ECO:0000256" key="10">
    <source>
        <dbReference type="ARBA" id="ARBA00023004"/>
    </source>
</evidence>
<dbReference type="UniPathway" id="UPA00253">
    <property type="reaction ID" value="UER00332"/>
</dbReference>
<keyword evidence="7 14" id="KW-0547">Nucleotide-binding</keyword>
<evidence type="ECO:0000313" key="18">
    <source>
        <dbReference type="Proteomes" id="UP000013220"/>
    </source>
</evidence>
<dbReference type="InterPro" id="IPR014729">
    <property type="entry name" value="Rossmann-like_a/b/a_fold"/>
</dbReference>
<evidence type="ECO:0000256" key="3">
    <source>
        <dbReference type="ARBA" id="ARBA00022642"/>
    </source>
</evidence>
<evidence type="ECO:0000256" key="11">
    <source>
        <dbReference type="ARBA" id="ARBA00023027"/>
    </source>
</evidence>
<organism evidence="17 18">
    <name type="scientific">Mycoplasmopsis bovigenitalium 51080</name>
    <dbReference type="NCBI Taxonomy" id="1188235"/>
    <lineage>
        <taxon>Bacteria</taxon>
        <taxon>Bacillati</taxon>
        <taxon>Mycoplasmatota</taxon>
        <taxon>Mycoplasmoidales</taxon>
        <taxon>Metamycoplasmataceae</taxon>
        <taxon>Mycoplasmopsis</taxon>
    </lineage>
</organism>
<keyword evidence="3 14" id="KW-0662">Pyridine nucleotide biosynthesis</keyword>
<dbReference type="InterPro" id="IPR003607">
    <property type="entry name" value="HD/PDEase_dom"/>
</dbReference>
<evidence type="ECO:0000256" key="8">
    <source>
        <dbReference type="ARBA" id="ARBA00022801"/>
    </source>
</evidence>
<sequence length="364" mass="42199">MRIALFGGSFNPIHNGHIKIAQFAYNELKLDKLIFIPAATNPFKKKQKNESSEHRINMIKLAISSCSENFEVSEFETKKGGISYTYETIRYFKNKHPKDELFFILGSDCLPTLHKWEFIEEMTQSAQFVAFKRSTKIDKNNVKKFKILTLKNPIYEESSTSVRRGNLSYTNELVNKYIGENRLYAKEIIHSILSALRAKHSVAAAEFAGKLAKVHELSYNQGYYAGLFHDICKEVPEENAREFISSFGLNGFDKQIYPRHKLHQVCGSLWVEHIYRINDLDIIQAIKVHTTLDLNLTVLDKILFIADKICDGRAFKGVQKLRKLCLEDLELGFKEVVKTNYEYNLDKGVVFDENQLEIYRKWMN</sequence>
<dbReference type="SUPFAM" id="SSF52374">
    <property type="entry name" value="Nucleotidylyl transferase"/>
    <property type="match status" value="1"/>
</dbReference>
<dbReference type="HAMAP" id="MF_00244">
    <property type="entry name" value="NaMN_adenylyltr"/>
    <property type="match status" value="1"/>
</dbReference>
<dbReference type="eggNOG" id="COG1057">
    <property type="taxonomic scope" value="Bacteria"/>
</dbReference>
<dbReference type="Proteomes" id="UP000013220">
    <property type="component" value="Unassembled WGS sequence"/>
</dbReference>
<dbReference type="InterPro" id="IPR004821">
    <property type="entry name" value="Cyt_trans-like"/>
</dbReference>
<comment type="similarity">
    <text evidence="14">Belongs to the NadD family.</text>
</comment>
<dbReference type="NCBIfam" id="NF005519">
    <property type="entry name" value="PRK07152.1"/>
    <property type="match status" value="1"/>
</dbReference>
<dbReference type="NCBIfam" id="TIGR00482">
    <property type="entry name" value="nicotinate (nicotinamide) nucleotide adenylyltransferase"/>
    <property type="match status" value="1"/>
</dbReference>
<dbReference type="PANTHER" id="PTHR39321">
    <property type="entry name" value="NICOTINATE-NUCLEOTIDE ADENYLYLTRANSFERASE-RELATED"/>
    <property type="match status" value="1"/>
</dbReference>
<dbReference type="GO" id="GO:0005524">
    <property type="term" value="F:ATP binding"/>
    <property type="evidence" value="ECO:0007669"/>
    <property type="project" value="UniProtKB-KW"/>
</dbReference>
<evidence type="ECO:0000256" key="6">
    <source>
        <dbReference type="ARBA" id="ARBA00022723"/>
    </source>
</evidence>
<dbReference type="Gene3D" id="3.40.50.620">
    <property type="entry name" value="HUPs"/>
    <property type="match status" value="1"/>
</dbReference>
<keyword evidence="9 14" id="KW-0067">ATP-binding</keyword>
<evidence type="ECO:0000256" key="9">
    <source>
        <dbReference type="ARBA" id="ARBA00022840"/>
    </source>
</evidence>
<evidence type="ECO:0000259" key="16">
    <source>
        <dbReference type="Pfam" id="PF01966"/>
    </source>
</evidence>
<dbReference type="Gene3D" id="1.10.3210.10">
    <property type="entry name" value="Hypothetical protein af1432"/>
    <property type="match status" value="1"/>
</dbReference>
<dbReference type="STRING" id="1188235.MBVG_3170"/>
<dbReference type="CDD" id="cd00077">
    <property type="entry name" value="HDc"/>
    <property type="match status" value="1"/>
</dbReference>
<keyword evidence="8" id="KW-0378">Hydrolase</keyword>
<dbReference type="EMBL" id="AORH01000024">
    <property type="protein sequence ID" value="ENY69587.1"/>
    <property type="molecule type" value="Genomic_DNA"/>
</dbReference>
<dbReference type="PANTHER" id="PTHR39321:SF3">
    <property type="entry name" value="PHOSPHOPANTETHEINE ADENYLYLTRANSFERASE"/>
    <property type="match status" value="1"/>
</dbReference>
<evidence type="ECO:0000256" key="14">
    <source>
        <dbReference type="HAMAP-Rule" id="MF_00244"/>
    </source>
</evidence>
<dbReference type="SUPFAM" id="SSF109604">
    <property type="entry name" value="HD-domain/PDEase-like"/>
    <property type="match status" value="1"/>
</dbReference>
<dbReference type="NCBIfam" id="NF000840">
    <property type="entry name" value="PRK00071.1-3"/>
    <property type="match status" value="1"/>
</dbReference>
<comment type="pathway">
    <text evidence="2 14">Cofactor biosynthesis; NAD(+) biosynthesis; deamido-NAD(+) from nicotinate D-ribonucleotide: step 1/1.</text>
</comment>
<evidence type="ECO:0000259" key="15">
    <source>
        <dbReference type="Pfam" id="PF01467"/>
    </source>
</evidence>
<evidence type="ECO:0000256" key="1">
    <source>
        <dbReference type="ARBA" id="ARBA00002324"/>
    </source>
</evidence>